<dbReference type="InterPro" id="IPR012338">
    <property type="entry name" value="Beta-lactam/transpept-like"/>
</dbReference>
<dbReference type="SUPFAM" id="SSF56601">
    <property type="entry name" value="beta-lactamase/transpeptidase-like"/>
    <property type="match status" value="1"/>
</dbReference>
<dbReference type="FunFam" id="3.40.80.10:FF:000003">
    <property type="entry name" value="N-acetylmuramoyl-L-alanine amidase"/>
    <property type="match status" value="1"/>
</dbReference>
<dbReference type="GO" id="GO:0009253">
    <property type="term" value="P:peptidoglycan catabolic process"/>
    <property type="evidence" value="ECO:0007669"/>
    <property type="project" value="InterPro"/>
</dbReference>
<keyword evidence="9" id="KW-1185">Reference proteome</keyword>
<comment type="catalytic activity">
    <reaction evidence="1">
        <text>Hydrolyzes the link between N-acetylmuramoyl residues and L-amino acid residues in certain cell-wall glycopeptides.</text>
        <dbReference type="EC" id="3.5.1.28"/>
    </reaction>
</comment>
<evidence type="ECO:0000313" key="8">
    <source>
        <dbReference type="EMBL" id="PQJ53518.1"/>
    </source>
</evidence>
<accession>A0A2S7UUW1</accession>
<proteinExistence type="inferred from homology"/>
<dbReference type="GO" id="GO:0019867">
    <property type="term" value="C:outer membrane"/>
    <property type="evidence" value="ECO:0007669"/>
    <property type="project" value="TreeGrafter"/>
</dbReference>
<dbReference type="PANTHER" id="PTHR30417">
    <property type="entry name" value="N-ACETYLMURAMOYL-L-ALANINE AMIDASE AMID"/>
    <property type="match status" value="1"/>
</dbReference>
<evidence type="ECO:0000256" key="6">
    <source>
        <dbReference type="SAM" id="SignalP"/>
    </source>
</evidence>
<dbReference type="Pfam" id="PF01510">
    <property type="entry name" value="Amidase_2"/>
    <property type="match status" value="1"/>
</dbReference>
<evidence type="ECO:0000259" key="7">
    <source>
        <dbReference type="SMART" id="SM00644"/>
    </source>
</evidence>
<dbReference type="CDD" id="cd06583">
    <property type="entry name" value="PGRP"/>
    <property type="match status" value="1"/>
</dbReference>
<dbReference type="PANTHER" id="PTHR30417:SF1">
    <property type="entry name" value="N-ACETYLMURAMOYL-L-ALANINE AMIDASE AMID"/>
    <property type="match status" value="1"/>
</dbReference>
<dbReference type="InterPro" id="IPR036365">
    <property type="entry name" value="PGBD-like_sf"/>
</dbReference>
<sequence length="747" mass="84784">MSKFIKRFFVILFSVVLLNACNSLPINKQISVGQNARIQSLILHFTALNYERSMYALKDSGGVSAHYLIPEQQDSSYPNSNLEIIQLVDENQRAWHAGVSYWDGRKNLNDTSIGIEIVNVPNCLHKPVVGYTHGGEYGAHRNCLFPNFEAEQIELLIELAQGILQRHPDIEPTKVIGHSDISPSRKNDPGPRFPWYQLYQNGIGAWYEQETVDKYLQDFSLVSPSINIVQKALAFYGYNIKETGILDSQTQDVLSAFQSHFLPTQVTGELTPVTTATVFALLDRYKQPRLEFLLKRYDKEVDETLLISGRLSPRSNASKTNKHSINQTFYGAKGQGSLILIHLDFASLNKLNVLINGKSLDLKKARSVTTSTNRTGIQLDISNAVTNGTNVLKVTSKSDLSLLTIQMDSPTIIPATRWVDRKLKNDLVNGLTQLEEDFEFSLVKNDKLIAHHAFGDSYLNNTLYLKQLTTFFTTQLAVLKLVGDDRLRLDRPVSYYLSEYKGDGRGNRTIEHLLTHYSGYPSVENYLNGLMPDDELDSENIATRKSLPIQWNKAIYNVPFYYGVNQKLNYSEFNDLVLRLVIEQVTNMTFEQFVENRILSPLDLDSSIFRQVPNNNLYPVSLLTSQMKDITILAQLFKSGGSYGKQNIFKPSSFTSWYQHNSFWLIASEHNQINRLVGIQECHPYLTQNSHVAITEKGLVLVDDKLDISLVVYFPHAEKHNVNQCGLSQQQQDVLTKVFEIIYQAKS</sequence>
<keyword evidence="6" id="KW-0732">Signal</keyword>
<evidence type="ECO:0000256" key="4">
    <source>
        <dbReference type="ARBA" id="ARBA00022801"/>
    </source>
</evidence>
<dbReference type="AlphaFoldDB" id="A0A2S7UUW1"/>
<dbReference type="Pfam" id="PF01471">
    <property type="entry name" value="PG_binding_1"/>
    <property type="match status" value="1"/>
</dbReference>
<organism evidence="8 9">
    <name type="scientific">Psychrosphaera saromensis</name>
    <dbReference type="NCBI Taxonomy" id="716813"/>
    <lineage>
        <taxon>Bacteria</taxon>
        <taxon>Pseudomonadati</taxon>
        <taxon>Pseudomonadota</taxon>
        <taxon>Gammaproteobacteria</taxon>
        <taxon>Alteromonadales</taxon>
        <taxon>Pseudoalteromonadaceae</taxon>
        <taxon>Psychrosphaera</taxon>
    </lineage>
</organism>
<dbReference type="SUPFAM" id="SSF55846">
    <property type="entry name" value="N-acetylmuramoyl-L-alanine amidase-like"/>
    <property type="match status" value="1"/>
</dbReference>
<comment type="caution">
    <text evidence="8">The sequence shown here is derived from an EMBL/GenBank/DDBJ whole genome shotgun (WGS) entry which is preliminary data.</text>
</comment>
<evidence type="ECO:0000256" key="3">
    <source>
        <dbReference type="ARBA" id="ARBA00011901"/>
    </source>
</evidence>
<dbReference type="Gene3D" id="3.40.710.10">
    <property type="entry name" value="DD-peptidase/beta-lactamase superfamily"/>
    <property type="match status" value="1"/>
</dbReference>
<dbReference type="InterPro" id="IPR002502">
    <property type="entry name" value="Amidase_domain"/>
</dbReference>
<evidence type="ECO:0000256" key="2">
    <source>
        <dbReference type="ARBA" id="ARBA00007553"/>
    </source>
</evidence>
<dbReference type="Gene3D" id="3.40.80.10">
    <property type="entry name" value="Peptidoglycan recognition protein-like"/>
    <property type="match status" value="1"/>
</dbReference>
<gene>
    <name evidence="8" type="ORF">BTO11_07455</name>
</gene>
<dbReference type="RefSeq" id="WP_105052004.1">
    <property type="nucleotide sequence ID" value="NZ_BSNH01000024.1"/>
</dbReference>
<evidence type="ECO:0000256" key="5">
    <source>
        <dbReference type="ARBA" id="ARBA00023316"/>
    </source>
</evidence>
<dbReference type="Pfam" id="PF00144">
    <property type="entry name" value="Beta-lactamase"/>
    <property type="match status" value="1"/>
</dbReference>
<dbReference type="InterPro" id="IPR002477">
    <property type="entry name" value="Peptidoglycan-bd-like"/>
</dbReference>
<evidence type="ECO:0000256" key="1">
    <source>
        <dbReference type="ARBA" id="ARBA00001561"/>
    </source>
</evidence>
<feature type="signal peptide" evidence="6">
    <location>
        <begin position="1"/>
        <end position="19"/>
    </location>
</feature>
<dbReference type="Proteomes" id="UP000239007">
    <property type="component" value="Unassembled WGS sequence"/>
</dbReference>
<keyword evidence="5" id="KW-0961">Cell wall biogenesis/degradation</keyword>
<dbReference type="InterPro" id="IPR051206">
    <property type="entry name" value="NAMLAA_amidase_2"/>
</dbReference>
<feature type="domain" description="N-acetylmuramoyl-L-alanine amidase" evidence="7">
    <location>
        <begin position="27"/>
        <end position="190"/>
    </location>
</feature>
<reference evidence="8 9" key="1">
    <citation type="submission" date="2016-12" db="EMBL/GenBank/DDBJ databases">
        <title>Diversity of luminous bacteria.</title>
        <authorList>
            <person name="Yoshizawa S."/>
            <person name="Kogure K."/>
        </authorList>
    </citation>
    <scope>NUCLEOTIDE SEQUENCE [LARGE SCALE GENOMIC DNA]</scope>
    <source>
        <strain evidence="8 9">SA4-48</strain>
    </source>
</reference>
<dbReference type="GO" id="GO:0071555">
    <property type="term" value="P:cell wall organization"/>
    <property type="evidence" value="ECO:0007669"/>
    <property type="project" value="UniProtKB-KW"/>
</dbReference>
<dbReference type="EC" id="3.5.1.28" evidence="3"/>
<protein>
    <recommendedName>
        <fullName evidence="3">N-acetylmuramoyl-L-alanine amidase</fullName>
        <ecNumber evidence="3">3.5.1.28</ecNumber>
    </recommendedName>
</protein>
<dbReference type="Gene3D" id="1.10.101.10">
    <property type="entry name" value="PGBD-like superfamily/PGBD"/>
    <property type="match status" value="1"/>
</dbReference>
<keyword evidence="4" id="KW-0378">Hydrolase</keyword>
<dbReference type="EMBL" id="MSCH01000003">
    <property type="protein sequence ID" value="PQJ53518.1"/>
    <property type="molecule type" value="Genomic_DNA"/>
</dbReference>
<dbReference type="InterPro" id="IPR001466">
    <property type="entry name" value="Beta-lactam-related"/>
</dbReference>
<dbReference type="SUPFAM" id="SSF47090">
    <property type="entry name" value="PGBD-like"/>
    <property type="match status" value="1"/>
</dbReference>
<dbReference type="InterPro" id="IPR036505">
    <property type="entry name" value="Amidase/PGRP_sf"/>
</dbReference>
<feature type="chain" id="PRO_5015536188" description="N-acetylmuramoyl-L-alanine amidase" evidence="6">
    <location>
        <begin position="20"/>
        <end position="747"/>
    </location>
</feature>
<dbReference type="SMART" id="SM00644">
    <property type="entry name" value="Ami_2"/>
    <property type="match status" value="1"/>
</dbReference>
<evidence type="ECO:0000313" key="9">
    <source>
        <dbReference type="Proteomes" id="UP000239007"/>
    </source>
</evidence>
<dbReference type="GO" id="GO:0009254">
    <property type="term" value="P:peptidoglycan turnover"/>
    <property type="evidence" value="ECO:0007669"/>
    <property type="project" value="TreeGrafter"/>
</dbReference>
<name>A0A2S7UUW1_9GAMM</name>
<comment type="similarity">
    <text evidence="2">Belongs to the N-acetylmuramoyl-L-alanine amidase 2 family.</text>
</comment>
<dbReference type="OrthoDB" id="9794842at2"/>
<dbReference type="InterPro" id="IPR036366">
    <property type="entry name" value="PGBDSf"/>
</dbReference>
<dbReference type="GO" id="GO:0008745">
    <property type="term" value="F:N-acetylmuramoyl-L-alanine amidase activity"/>
    <property type="evidence" value="ECO:0007669"/>
    <property type="project" value="UniProtKB-EC"/>
</dbReference>